<dbReference type="InterPro" id="IPR036724">
    <property type="entry name" value="Cobalamin-bd_sf"/>
</dbReference>
<dbReference type="EMBL" id="FQUK01000004">
    <property type="protein sequence ID" value="SHE41454.1"/>
    <property type="molecule type" value="Genomic_DNA"/>
</dbReference>
<feature type="domain" description="AdoMet activation" evidence="14">
    <location>
        <begin position="567"/>
        <end position="895"/>
    </location>
</feature>
<dbReference type="STRING" id="213588.SAMN02745204_00403"/>
<dbReference type="InterPro" id="IPR000489">
    <property type="entry name" value="Pterin-binding_dom"/>
</dbReference>
<dbReference type="InterPro" id="IPR037010">
    <property type="entry name" value="VitB12-dep_Met_synth_activ_sf"/>
</dbReference>
<dbReference type="GO" id="GO:0050667">
    <property type="term" value="P:homocysteine metabolic process"/>
    <property type="evidence" value="ECO:0007669"/>
    <property type="project" value="TreeGrafter"/>
</dbReference>
<dbReference type="InterPro" id="IPR050554">
    <property type="entry name" value="Met_Synthase/Corrinoid"/>
</dbReference>
<comment type="catalytic activity">
    <reaction evidence="10">
        <text>(6S)-5-methyl-5,6,7,8-tetrahydrofolate + L-homocysteine = (6S)-5,6,7,8-tetrahydrofolate + L-methionine</text>
        <dbReference type="Rhea" id="RHEA:11172"/>
        <dbReference type="ChEBI" id="CHEBI:18608"/>
        <dbReference type="ChEBI" id="CHEBI:57453"/>
        <dbReference type="ChEBI" id="CHEBI:57844"/>
        <dbReference type="ChEBI" id="CHEBI:58199"/>
        <dbReference type="EC" id="2.1.1.13"/>
    </reaction>
</comment>
<dbReference type="Gene3D" id="1.10.1240.10">
    <property type="entry name" value="Methionine synthase domain"/>
    <property type="match status" value="1"/>
</dbReference>
<dbReference type="SMART" id="SM01018">
    <property type="entry name" value="B12-binding_2"/>
    <property type="match status" value="1"/>
</dbReference>
<dbReference type="Gene3D" id="3.20.20.20">
    <property type="entry name" value="Dihydropteroate synthase-like"/>
    <property type="match status" value="1"/>
</dbReference>
<accession>A0A1M4TAT2</accession>
<proteinExistence type="inferred from homology"/>
<keyword evidence="10" id="KW-0486">Methionine biosynthesis</keyword>
<evidence type="ECO:0000259" key="14">
    <source>
        <dbReference type="PROSITE" id="PS50974"/>
    </source>
</evidence>
<keyword evidence="3 10" id="KW-0846">Cobalamin</keyword>
<dbReference type="PROSITE" id="PS50974">
    <property type="entry name" value="ADOMET_ACTIVATION"/>
    <property type="match status" value="1"/>
</dbReference>
<dbReference type="Pfam" id="PF02310">
    <property type="entry name" value="B12-binding"/>
    <property type="match status" value="1"/>
</dbReference>
<dbReference type="AlphaFoldDB" id="A0A1M4TAT2"/>
<comment type="cofactor">
    <cofactor evidence="10">
        <name>Zn(2+)</name>
        <dbReference type="ChEBI" id="CHEBI:29105"/>
    </cofactor>
</comment>
<feature type="binding site" evidence="12">
    <location>
        <begin position="426"/>
        <end position="430"/>
    </location>
    <ligand>
        <name>methylcob(III)alamin</name>
        <dbReference type="ChEBI" id="CHEBI:28115"/>
    </ligand>
</feature>
<dbReference type="NCBIfam" id="TIGR02082">
    <property type="entry name" value="metH"/>
    <property type="match status" value="1"/>
</dbReference>
<dbReference type="FunFam" id="3.20.20.20:FF:000002">
    <property type="entry name" value="Methionine synthase"/>
    <property type="match status" value="1"/>
</dbReference>
<dbReference type="CDD" id="cd00740">
    <property type="entry name" value="MeTr"/>
    <property type="match status" value="1"/>
</dbReference>
<dbReference type="GO" id="GO:0008705">
    <property type="term" value="F:methionine synthase activity"/>
    <property type="evidence" value="ECO:0007669"/>
    <property type="project" value="UniProtKB-UniRule"/>
</dbReference>
<evidence type="ECO:0000259" key="16">
    <source>
        <dbReference type="PROSITE" id="PS51337"/>
    </source>
</evidence>
<dbReference type="OrthoDB" id="9803687at2"/>
<keyword evidence="4 10" id="KW-0808">Transferase</keyword>
<sequence length="895" mass="99501">MKRLPRLTRLAGLEPLVITPDSNFINIGERTNVTGSARFKKLILEGRLDEAVAVARQQVDSGAQILDVNMDEGLLDSRQAMVDFLNLIAAEPDIARIPVMIDSSKWEVIEAGLKCLQGKGIVNSISLKEGEAEFLRQAQLVRRYGAAVVVMAFDENGQAEDARRKVEILSRAYRLLVETVGMPPEDIIFDPNIFAIATGIEAHDNLAVEFIEATRELRRRFPYSHVSGGVSNVSFSFRGNEAVRQAIHSVFLYHAIRAGMDMGIVNAGALPIYDELDPILRERVEDVVLNRRRDATERLLEIAERYRGRKGSAPVEDLGWRQLPVADRLRHALVHGIDAFIETDTEEARQQSARPLDVIEGPLMDGMNVVGDLFGAGKMFLPQVVKSARVMKKAVAWLLPYIEAEKQRSSDASKPNGKIVLATVKGDVHDIGKNIVGVVLACNNFEVIDLGVMVPAQTILDTARSTGADMIGLSGLITPSLEEMSHVAKEMQRQGFTIPLLIGGATTSRAHTALKIAPHYQAPTVWVKDASRAVGVAQTLVSPEQRQALAERLARDYEDVRKRHHNRGSGHRLIPLELARTRRFRPDWQGYTPPAPLHPGLHVLADYPLAELVDYIDWTPFFQAWELAGRFPAILDDPVVGAQARELYRDARQMLKRLIEERWLTANAVFGLWPAQSDGDDVRVQTDAGERVLHFLRQQVDKPVERPNLCLADFIAPRDSGRPDWIGAFAVTAGLGIESHVARMEAAHDDYGAILLKALADRLAEALAERLHQRVRTEFWGYAADERLDNAALIAEAYRGIRPAPGYPACPEHSEKQTLFELLDAPAHTGIRLTEHFAMTPAASVCGYYFSHPDSRYFVVGQLGRDQVADYARRKGVDLQQAERWLASELDYDPA</sequence>
<evidence type="ECO:0000313" key="18">
    <source>
        <dbReference type="Proteomes" id="UP000242857"/>
    </source>
</evidence>
<feature type="binding site" evidence="12">
    <location>
        <position position="530"/>
    </location>
    <ligand>
        <name>methylcob(III)alamin</name>
        <dbReference type="ChEBI" id="CHEBI:28115"/>
    </ligand>
</feature>
<feature type="binding site" evidence="12">
    <location>
        <begin position="857"/>
        <end position="858"/>
    </location>
    <ligand>
        <name>S-adenosyl-L-methionine</name>
        <dbReference type="ChEBI" id="CHEBI:59789"/>
    </ligand>
</feature>
<dbReference type="InterPro" id="IPR033706">
    <property type="entry name" value="Met_synthase_B12-bd"/>
</dbReference>
<protein>
    <recommendedName>
        <fullName evidence="9 10">Methionine synthase</fullName>
        <ecNumber evidence="9 10">2.1.1.13</ecNumber>
    </recommendedName>
    <alternativeName>
        <fullName evidence="10">5-methyltetrahydrofolate--homocysteine methyltransferase</fullName>
    </alternativeName>
</protein>
<comment type="cofactor">
    <cofactor evidence="10 11">
        <name>methylcob(III)alamin</name>
        <dbReference type="ChEBI" id="CHEBI:28115"/>
    </cofactor>
</comment>
<dbReference type="EC" id="2.1.1.13" evidence="9 10"/>
<comment type="similarity">
    <text evidence="1">Belongs to the vitamin-B12 dependent methionine synthase family.</text>
</comment>
<keyword evidence="5 10" id="KW-0949">S-adenosyl-L-methionine</keyword>
<feature type="binding site" evidence="12">
    <location>
        <position position="617"/>
    </location>
    <ligand>
        <name>S-adenosyl-L-methionine</name>
        <dbReference type="ChEBI" id="CHEBI:59789"/>
    </ligand>
</feature>
<dbReference type="GO" id="GO:0032259">
    <property type="term" value="P:methylation"/>
    <property type="evidence" value="ECO:0007669"/>
    <property type="project" value="UniProtKB-KW"/>
</dbReference>
<evidence type="ECO:0000256" key="7">
    <source>
        <dbReference type="ARBA" id="ARBA00022737"/>
    </source>
</evidence>
<feature type="binding site" description="axial binding residue" evidence="11">
    <location>
        <position position="429"/>
    </location>
    <ligand>
        <name>methylcob(III)alamin</name>
        <dbReference type="ChEBI" id="CHEBI:28115"/>
    </ligand>
    <ligandPart>
        <name>Co</name>
        <dbReference type="ChEBI" id="CHEBI:27638"/>
    </ligandPart>
</feature>
<evidence type="ECO:0000256" key="10">
    <source>
        <dbReference type="PIRNR" id="PIRNR000381"/>
    </source>
</evidence>
<dbReference type="PROSITE" id="PS51337">
    <property type="entry name" value="B12_BINDING_NTER"/>
    <property type="match status" value="1"/>
</dbReference>
<organism evidence="17 18">
    <name type="scientific">Thermomonas hydrothermalis</name>
    <dbReference type="NCBI Taxonomy" id="213588"/>
    <lineage>
        <taxon>Bacteria</taxon>
        <taxon>Pseudomonadati</taxon>
        <taxon>Pseudomonadota</taxon>
        <taxon>Gammaproteobacteria</taxon>
        <taxon>Lysobacterales</taxon>
        <taxon>Lysobacteraceae</taxon>
        <taxon>Thermomonas</taxon>
    </lineage>
</organism>
<evidence type="ECO:0000256" key="5">
    <source>
        <dbReference type="ARBA" id="ARBA00022691"/>
    </source>
</evidence>
<evidence type="ECO:0000256" key="2">
    <source>
        <dbReference type="ARBA" id="ARBA00022603"/>
    </source>
</evidence>
<keyword evidence="10" id="KW-0028">Amino-acid biosynthesis</keyword>
<dbReference type="Pfam" id="PF02965">
    <property type="entry name" value="Met_synt_B12"/>
    <property type="match status" value="1"/>
</dbReference>
<feature type="domain" description="B12-binding N-terminal" evidence="16">
    <location>
        <begin position="316"/>
        <end position="410"/>
    </location>
</feature>
<dbReference type="InterPro" id="IPR006158">
    <property type="entry name" value="Cobalamin-bd"/>
</dbReference>
<keyword evidence="7" id="KW-0677">Repeat</keyword>
<dbReference type="GO" id="GO:0031419">
    <property type="term" value="F:cobalamin binding"/>
    <property type="evidence" value="ECO:0007669"/>
    <property type="project" value="UniProtKB-UniRule"/>
</dbReference>
<dbReference type="SUPFAM" id="SSF52242">
    <property type="entry name" value="Cobalamin (vitamin B12)-binding domain"/>
    <property type="match status" value="1"/>
</dbReference>
<dbReference type="UniPathway" id="UPA00051">
    <property type="reaction ID" value="UER00081"/>
</dbReference>
<dbReference type="Proteomes" id="UP000242857">
    <property type="component" value="Unassembled WGS sequence"/>
</dbReference>
<evidence type="ECO:0000256" key="9">
    <source>
        <dbReference type="NCBIfam" id="TIGR02082"/>
    </source>
</evidence>
<evidence type="ECO:0000256" key="11">
    <source>
        <dbReference type="PIRSR" id="PIRSR000381-1"/>
    </source>
</evidence>
<dbReference type="GO" id="GO:0008270">
    <property type="term" value="F:zinc ion binding"/>
    <property type="evidence" value="ECO:0007669"/>
    <property type="project" value="UniProtKB-UniRule"/>
</dbReference>
<gene>
    <name evidence="17" type="ORF">SAMN02745204_00403</name>
</gene>
<dbReference type="PANTHER" id="PTHR45833">
    <property type="entry name" value="METHIONINE SYNTHASE"/>
    <property type="match status" value="1"/>
</dbReference>
<name>A0A1M4TAT2_9GAMM</name>
<keyword evidence="8 10" id="KW-0170">Cobalt</keyword>
<dbReference type="Gene3D" id="1.10.288.10">
    <property type="entry name" value="Cobalamin-dependent Methionine Synthase, domain 2"/>
    <property type="match status" value="1"/>
</dbReference>
<dbReference type="FunFam" id="1.10.1240.10:FF:000001">
    <property type="entry name" value="Methionine synthase"/>
    <property type="match status" value="1"/>
</dbReference>
<evidence type="ECO:0000256" key="3">
    <source>
        <dbReference type="ARBA" id="ARBA00022628"/>
    </source>
</evidence>
<dbReference type="SUPFAM" id="SSF47644">
    <property type="entry name" value="Methionine synthase domain"/>
    <property type="match status" value="1"/>
</dbReference>
<keyword evidence="18" id="KW-1185">Reference proteome</keyword>
<dbReference type="GO" id="GO:0046653">
    <property type="term" value="P:tetrahydrofolate metabolic process"/>
    <property type="evidence" value="ECO:0007669"/>
    <property type="project" value="TreeGrafter"/>
</dbReference>
<dbReference type="NCBIfam" id="NF007024">
    <property type="entry name" value="PRK09490.1"/>
    <property type="match status" value="1"/>
</dbReference>
<keyword evidence="2 10" id="KW-0489">Methyltransferase</keyword>
<evidence type="ECO:0000256" key="12">
    <source>
        <dbReference type="PIRSR" id="PIRSR000381-2"/>
    </source>
</evidence>
<dbReference type="PROSITE" id="PS50972">
    <property type="entry name" value="PTERIN_BINDING"/>
    <property type="match status" value="1"/>
</dbReference>
<comment type="pathway">
    <text evidence="10">Amino-acid biosynthesis; L-methionine biosynthesis via de novo pathway; L-methionine from L-homocysteine (MetH route): step 1/1.</text>
</comment>
<dbReference type="SUPFAM" id="SSF51717">
    <property type="entry name" value="Dihydropteroate synthetase-like"/>
    <property type="match status" value="1"/>
</dbReference>
<evidence type="ECO:0000259" key="15">
    <source>
        <dbReference type="PROSITE" id="PS51332"/>
    </source>
</evidence>
<dbReference type="SUPFAM" id="SSF56507">
    <property type="entry name" value="Methionine synthase activation domain-like"/>
    <property type="match status" value="1"/>
</dbReference>
<dbReference type="Pfam" id="PF02607">
    <property type="entry name" value="B12-binding_2"/>
    <property type="match status" value="1"/>
</dbReference>
<evidence type="ECO:0000259" key="13">
    <source>
        <dbReference type="PROSITE" id="PS50972"/>
    </source>
</evidence>
<feature type="binding site" evidence="12">
    <location>
        <position position="802"/>
    </location>
    <ligand>
        <name>S-adenosyl-L-methionine</name>
        <dbReference type="ChEBI" id="CHEBI:59789"/>
    </ligand>
</feature>
<reference evidence="18" key="1">
    <citation type="submission" date="2016-11" db="EMBL/GenBank/DDBJ databases">
        <authorList>
            <person name="Varghese N."/>
            <person name="Submissions S."/>
        </authorList>
    </citation>
    <scope>NUCLEOTIDE SEQUENCE [LARGE SCALE GENOMIC DNA]</scope>
    <source>
        <strain evidence="18">DSM 14834</strain>
    </source>
</reference>
<dbReference type="InterPro" id="IPR011005">
    <property type="entry name" value="Dihydropteroate_synth-like_sf"/>
</dbReference>
<evidence type="ECO:0000256" key="1">
    <source>
        <dbReference type="ARBA" id="ARBA00010398"/>
    </source>
</evidence>
<dbReference type="CDD" id="cd02069">
    <property type="entry name" value="methionine_synthase_B12_BD"/>
    <property type="match status" value="1"/>
</dbReference>
<feature type="domain" description="B12-binding" evidence="15">
    <location>
        <begin position="416"/>
        <end position="551"/>
    </location>
</feature>
<keyword evidence="10" id="KW-0862">Zinc</keyword>
<feature type="domain" description="Pterin-binding" evidence="13">
    <location>
        <begin position="24"/>
        <end position="297"/>
    </location>
</feature>
<feature type="binding site" evidence="12">
    <location>
        <position position="360"/>
    </location>
    <ligand>
        <name>methylcob(III)alamin</name>
        <dbReference type="ChEBI" id="CHEBI:28115"/>
    </ligand>
</feature>
<dbReference type="PANTHER" id="PTHR45833:SF1">
    <property type="entry name" value="METHIONINE SYNTHASE"/>
    <property type="match status" value="1"/>
</dbReference>
<dbReference type="InterPro" id="IPR003759">
    <property type="entry name" value="Cbl-bd_cap"/>
</dbReference>
<evidence type="ECO:0000256" key="6">
    <source>
        <dbReference type="ARBA" id="ARBA00022723"/>
    </source>
</evidence>
<comment type="domain">
    <text evidence="10">Modular enzyme with four functionally distinct domains. The isolated Hcy-binding domain catalyzes methyl transfer from free methylcobalamin to homocysteine. The Hcy-binding domain in association with the pterin-binding domain catalyzes the methylation of cob(I)alamin by methyltetrahydrofolate and the methylation of homocysteine. The B12-binding domain binds the cofactor. The AdoMet activation domain binds S-adenosyl-L-methionine. Under aerobic conditions cob(I)alamin can be converted to inactive cob(II)alamin. Reductive methylation by S-adenosyl-L-methionine and flavodoxin regenerates methylcobalamin.</text>
</comment>
<evidence type="ECO:0000256" key="4">
    <source>
        <dbReference type="ARBA" id="ARBA00022679"/>
    </source>
</evidence>
<dbReference type="Gene3D" id="3.10.196.10">
    <property type="entry name" value="Vitamin B12-dependent methionine synthase, activation domain"/>
    <property type="match status" value="1"/>
</dbReference>
<dbReference type="PIRSF" id="PIRSF000381">
    <property type="entry name" value="MetH"/>
    <property type="match status" value="1"/>
</dbReference>
<keyword evidence="6 10" id="KW-0479">Metal-binding</keyword>
<dbReference type="InterPro" id="IPR004223">
    <property type="entry name" value="VitB12-dep_Met_synth_activ_dom"/>
</dbReference>
<dbReference type="Gene3D" id="3.40.50.280">
    <property type="entry name" value="Cobalamin-binding domain"/>
    <property type="match status" value="1"/>
</dbReference>
<dbReference type="GO" id="GO:0005829">
    <property type="term" value="C:cytosol"/>
    <property type="evidence" value="ECO:0007669"/>
    <property type="project" value="TreeGrafter"/>
</dbReference>
<evidence type="ECO:0000313" key="17">
    <source>
        <dbReference type="EMBL" id="SHE41454.1"/>
    </source>
</evidence>
<dbReference type="FunFam" id="3.40.50.280:FF:000001">
    <property type="entry name" value="Methionine synthase"/>
    <property type="match status" value="1"/>
</dbReference>
<evidence type="ECO:0000256" key="8">
    <source>
        <dbReference type="ARBA" id="ARBA00023285"/>
    </source>
</evidence>
<dbReference type="InterPro" id="IPR011822">
    <property type="entry name" value="MetH"/>
</dbReference>
<dbReference type="InterPro" id="IPR036594">
    <property type="entry name" value="Meth_synthase_dom"/>
</dbReference>
<feature type="binding site" evidence="12">
    <location>
        <position position="478"/>
    </location>
    <ligand>
        <name>methylcob(III)alamin</name>
        <dbReference type="ChEBI" id="CHEBI:28115"/>
    </ligand>
</feature>
<feature type="binding site" evidence="12">
    <location>
        <position position="474"/>
    </location>
    <ligand>
        <name>methylcob(III)alamin</name>
        <dbReference type="ChEBI" id="CHEBI:28115"/>
    </ligand>
</feature>
<dbReference type="Pfam" id="PF00809">
    <property type="entry name" value="Pterin_bind"/>
    <property type="match status" value="1"/>
</dbReference>
<dbReference type="RefSeq" id="WP_072754960.1">
    <property type="nucleotide sequence ID" value="NZ_FQUK01000004.1"/>
</dbReference>
<comment type="function">
    <text evidence="10">Catalyzes the transfer of a methyl group from methyl-cobalamin to homocysteine, yielding enzyme-bound cob(I)alamin and methionine. Subsequently, remethylates the cofactor using methyltetrahydrofolate.</text>
</comment>
<dbReference type="PROSITE" id="PS51332">
    <property type="entry name" value="B12_BINDING"/>
    <property type="match status" value="1"/>
</dbReference>